<comment type="caution">
    <text evidence="2">The sequence shown here is derived from an EMBL/GenBank/DDBJ whole genome shotgun (WGS) entry which is preliminary data.</text>
</comment>
<dbReference type="EMBL" id="LWDD02000912">
    <property type="protein sequence ID" value="KAE8255343.1"/>
    <property type="molecule type" value="Genomic_DNA"/>
</dbReference>
<reference evidence="2" key="1">
    <citation type="submission" date="2016-04" db="EMBL/GenBank/DDBJ databases">
        <authorList>
            <person name="Nguyen H.D."/>
            <person name="Kesanakurti P."/>
            <person name="Cullis J."/>
            <person name="Levesque C.A."/>
            <person name="Hambleton S."/>
        </authorList>
    </citation>
    <scope>NUCLEOTIDE SEQUENCE</scope>
    <source>
        <strain evidence="2">DAOMC 238032</strain>
    </source>
</reference>
<feature type="compositionally biased region" description="Polar residues" evidence="1">
    <location>
        <begin position="137"/>
        <end position="149"/>
    </location>
</feature>
<reference evidence="2" key="2">
    <citation type="journal article" date="2019" name="IMA Fungus">
        <title>Genome sequencing and comparison of five Tilletia species to identify candidate genes for the detection of regulated species infecting wheat.</title>
        <authorList>
            <person name="Nguyen H.D.T."/>
            <person name="Sultana T."/>
            <person name="Kesanakurti P."/>
            <person name="Hambleton S."/>
        </authorList>
    </citation>
    <scope>NUCLEOTIDE SEQUENCE</scope>
    <source>
        <strain evidence="2">DAOMC 238032</strain>
    </source>
</reference>
<gene>
    <name evidence="2" type="ORF">A4X03_0g5580</name>
</gene>
<sequence length="270" mass="29377">MVASSLIIATTPDVELLLLLVRLLLNLGNGGAVTSREDMRILAPRPLLLDTLAVVAAAAAAAAAAELDILGLVNGDELVVHGHDSRRCSRSERSAPKSCCYAAAHPPLQPPRESTWNHEYRSSVRAPDARRVGHSSPYEQAGSSQRRISSMLQGGRARWGGRRSMARNKGMVWHSVNLYRSPLSQFAATNSDADIQTHIRIRSIMERACSSGLGTLPHLHNSQHITGGRGGQGKRARSDKRISVRGMRGSFQNANRYVQIYRTCADSVKV</sequence>
<proteinExistence type="predicted"/>
<name>A0A8T8T3L3_9BASI</name>
<dbReference type="Proteomes" id="UP000077671">
    <property type="component" value="Unassembled WGS sequence"/>
</dbReference>
<organism evidence="2 3">
    <name type="scientific">Tilletia caries</name>
    <name type="common">wheat bunt fungus</name>
    <dbReference type="NCBI Taxonomy" id="13290"/>
    <lineage>
        <taxon>Eukaryota</taxon>
        <taxon>Fungi</taxon>
        <taxon>Dikarya</taxon>
        <taxon>Basidiomycota</taxon>
        <taxon>Ustilaginomycotina</taxon>
        <taxon>Exobasidiomycetes</taxon>
        <taxon>Tilletiales</taxon>
        <taxon>Tilletiaceae</taxon>
        <taxon>Tilletia</taxon>
    </lineage>
</organism>
<feature type="region of interest" description="Disordered" evidence="1">
    <location>
        <begin position="124"/>
        <end position="149"/>
    </location>
</feature>
<accession>A0A8T8T3L3</accession>
<feature type="region of interest" description="Disordered" evidence="1">
    <location>
        <begin position="221"/>
        <end position="240"/>
    </location>
</feature>
<protein>
    <submittedName>
        <fullName evidence="2">Uncharacterized protein</fullName>
    </submittedName>
</protein>
<evidence type="ECO:0000313" key="2">
    <source>
        <dbReference type="EMBL" id="KAE8255343.1"/>
    </source>
</evidence>
<evidence type="ECO:0000256" key="1">
    <source>
        <dbReference type="SAM" id="MobiDB-lite"/>
    </source>
</evidence>
<dbReference type="AlphaFoldDB" id="A0A8T8T3L3"/>
<evidence type="ECO:0000313" key="3">
    <source>
        <dbReference type="Proteomes" id="UP000077671"/>
    </source>
</evidence>